<organism evidence="2 3">
    <name type="scientific">Streptomyces cylindrosporus</name>
    <dbReference type="NCBI Taxonomy" id="2927583"/>
    <lineage>
        <taxon>Bacteria</taxon>
        <taxon>Bacillati</taxon>
        <taxon>Actinomycetota</taxon>
        <taxon>Actinomycetes</taxon>
        <taxon>Kitasatosporales</taxon>
        <taxon>Streptomycetaceae</taxon>
        <taxon>Streptomyces</taxon>
    </lineage>
</organism>
<feature type="region of interest" description="Disordered" evidence="1">
    <location>
        <begin position="1"/>
        <end position="46"/>
    </location>
</feature>
<sequence>MDSDDPVDPEADGDPDEDDPDDDEEGDDDDDDEDEDEDEEWGGCGWLSGIALQGLRTAWGLMGAQDCTGLGAAQGRRSERGLRSGRKITQSESSLGWRYACGGEERNSRTGVVRSTQEAYVARGRAGRRAATAPPDGP</sequence>
<keyword evidence="3" id="KW-1185">Reference proteome</keyword>
<dbReference type="EMBL" id="JALDAY010000011">
    <property type="protein sequence ID" value="MCI3276231.1"/>
    <property type="molecule type" value="Genomic_DNA"/>
</dbReference>
<name>A0ABS9YG76_9ACTN</name>
<dbReference type="RefSeq" id="WP_242772585.1">
    <property type="nucleotide sequence ID" value="NZ_JALDAY010000011.1"/>
</dbReference>
<evidence type="ECO:0000313" key="3">
    <source>
        <dbReference type="Proteomes" id="UP001165269"/>
    </source>
</evidence>
<proteinExistence type="predicted"/>
<feature type="compositionally biased region" description="Polar residues" evidence="1">
    <location>
        <begin position="109"/>
        <end position="118"/>
    </location>
</feature>
<accession>A0ABS9YG76</accession>
<feature type="region of interest" description="Disordered" evidence="1">
    <location>
        <begin position="108"/>
        <end position="138"/>
    </location>
</feature>
<reference evidence="2" key="1">
    <citation type="submission" date="2022-03" db="EMBL/GenBank/DDBJ databases">
        <title>Streptomyces 7R015 and 7R016 isolated from Barleria lupulina in Thailand.</title>
        <authorList>
            <person name="Kanchanasin P."/>
            <person name="Phongsopitanun W."/>
            <person name="Tanasupawat S."/>
        </authorList>
    </citation>
    <scope>NUCLEOTIDE SEQUENCE</scope>
    <source>
        <strain evidence="2">7R015</strain>
    </source>
</reference>
<feature type="compositionally biased region" description="Acidic residues" evidence="1">
    <location>
        <begin position="1"/>
        <end position="41"/>
    </location>
</feature>
<gene>
    <name evidence="2" type="ORF">MQP27_34660</name>
</gene>
<evidence type="ECO:0000256" key="1">
    <source>
        <dbReference type="SAM" id="MobiDB-lite"/>
    </source>
</evidence>
<evidence type="ECO:0000313" key="2">
    <source>
        <dbReference type="EMBL" id="MCI3276231.1"/>
    </source>
</evidence>
<comment type="caution">
    <text evidence="2">The sequence shown here is derived from an EMBL/GenBank/DDBJ whole genome shotgun (WGS) entry which is preliminary data.</text>
</comment>
<dbReference type="Proteomes" id="UP001165269">
    <property type="component" value="Unassembled WGS sequence"/>
</dbReference>
<protein>
    <submittedName>
        <fullName evidence="2">Uncharacterized protein</fullName>
    </submittedName>
</protein>